<reference evidence="1 2" key="1">
    <citation type="submission" date="2023-04" db="EMBL/GenBank/DDBJ databases">
        <title>The genome sequence of Polyangium sorediatum DSM14670.</title>
        <authorList>
            <person name="Zhang X."/>
        </authorList>
    </citation>
    <scope>NUCLEOTIDE SEQUENCE [LARGE SCALE GENOMIC DNA]</scope>
    <source>
        <strain evidence="1 2">DSM 14670</strain>
    </source>
</reference>
<sequence length="260" mass="29108">MASCYDGQIALMSLPRWAQCGYPEIQLPETYAAALLATTVTEEVLACVRPPFRVFLIEVPNGLLTIDTEQGQSPVRVILVHHEPKSEKWAYAAWTASPACLWRFGVTTAQLLPPSLPEHDLTEMSIFPMTVTERDERVAALIGRLIVNTCLAMSDPVRVRAPAPAGPRGARRKADARRGGEVPRTMIFRVGKPLEKDFRPAVRDYLEGRKRNLSVQTLVAGHWKMQPHGPGFSLRRLIYVEPYWRGDVDAPIHVRPIRLG</sequence>
<dbReference type="Proteomes" id="UP001160301">
    <property type="component" value="Unassembled WGS sequence"/>
</dbReference>
<organism evidence="1 2">
    <name type="scientific">Polyangium sorediatum</name>
    <dbReference type="NCBI Taxonomy" id="889274"/>
    <lineage>
        <taxon>Bacteria</taxon>
        <taxon>Pseudomonadati</taxon>
        <taxon>Myxococcota</taxon>
        <taxon>Polyangia</taxon>
        <taxon>Polyangiales</taxon>
        <taxon>Polyangiaceae</taxon>
        <taxon>Polyangium</taxon>
    </lineage>
</organism>
<dbReference type="Pfam" id="PF26125">
    <property type="entry name" value="AcrVA2-like"/>
    <property type="match status" value="1"/>
</dbReference>
<dbReference type="EMBL" id="JARZHI010000049">
    <property type="protein sequence ID" value="MDI1434921.1"/>
    <property type="molecule type" value="Genomic_DNA"/>
</dbReference>
<evidence type="ECO:0000313" key="2">
    <source>
        <dbReference type="Proteomes" id="UP001160301"/>
    </source>
</evidence>
<proteinExistence type="predicted"/>
<protein>
    <submittedName>
        <fullName evidence="1">Uncharacterized protein</fullName>
    </submittedName>
</protein>
<keyword evidence="2" id="KW-1185">Reference proteome</keyword>
<dbReference type="InterPro" id="IPR058915">
    <property type="entry name" value="AcrVA2-like"/>
</dbReference>
<accession>A0ABT6P2T7</accession>
<evidence type="ECO:0000313" key="1">
    <source>
        <dbReference type="EMBL" id="MDI1434921.1"/>
    </source>
</evidence>
<dbReference type="RefSeq" id="WP_136971438.1">
    <property type="nucleotide sequence ID" value="NZ_JARZHI010000049.1"/>
</dbReference>
<name>A0ABT6P2T7_9BACT</name>
<comment type="caution">
    <text evidence="1">The sequence shown here is derived from an EMBL/GenBank/DDBJ whole genome shotgun (WGS) entry which is preliminary data.</text>
</comment>
<gene>
    <name evidence="1" type="ORF">QHF89_35795</name>
</gene>